<organism evidence="1 2">
    <name type="scientific">Planctomicrobium piriforme</name>
    <dbReference type="NCBI Taxonomy" id="1576369"/>
    <lineage>
        <taxon>Bacteria</taxon>
        <taxon>Pseudomonadati</taxon>
        <taxon>Planctomycetota</taxon>
        <taxon>Planctomycetia</taxon>
        <taxon>Planctomycetales</taxon>
        <taxon>Planctomycetaceae</taxon>
        <taxon>Planctomicrobium</taxon>
    </lineage>
</organism>
<evidence type="ECO:0000313" key="1">
    <source>
        <dbReference type="EMBL" id="SFJ07588.1"/>
    </source>
</evidence>
<dbReference type="Pfam" id="PF13783">
    <property type="entry name" value="DUF4177"/>
    <property type="match status" value="1"/>
</dbReference>
<dbReference type="OrthoDB" id="209478at2"/>
<reference evidence="2" key="1">
    <citation type="submission" date="2016-10" db="EMBL/GenBank/DDBJ databases">
        <authorList>
            <person name="Varghese N."/>
            <person name="Submissions S."/>
        </authorList>
    </citation>
    <scope>NUCLEOTIDE SEQUENCE [LARGE SCALE GENOMIC DNA]</scope>
    <source>
        <strain evidence="2">DSM 26348</strain>
    </source>
</reference>
<proteinExistence type="predicted"/>
<dbReference type="EMBL" id="FOQD01000015">
    <property type="protein sequence ID" value="SFJ07588.1"/>
    <property type="molecule type" value="Genomic_DNA"/>
</dbReference>
<dbReference type="Proteomes" id="UP000199518">
    <property type="component" value="Unassembled WGS sequence"/>
</dbReference>
<dbReference type="InterPro" id="IPR025234">
    <property type="entry name" value="YjzH-like"/>
</dbReference>
<evidence type="ECO:0000313" key="2">
    <source>
        <dbReference type="Proteomes" id="UP000199518"/>
    </source>
</evidence>
<evidence type="ECO:0008006" key="3">
    <source>
        <dbReference type="Google" id="ProtNLM"/>
    </source>
</evidence>
<accession>A0A1I3NE15</accession>
<protein>
    <recommendedName>
        <fullName evidence="3">DUF4177 domain-containing protein</fullName>
    </recommendedName>
</protein>
<name>A0A1I3NE15_9PLAN</name>
<gene>
    <name evidence="1" type="ORF">SAMN05421753_11574</name>
</gene>
<dbReference type="RefSeq" id="WP_092053381.1">
    <property type="nucleotide sequence ID" value="NZ_FOQD01000015.1"/>
</dbReference>
<keyword evidence="2" id="KW-1185">Reference proteome</keyword>
<sequence length="182" mass="20221">MSIAYRCECGKNLQIKSSLAGQIGTCPSCQQTFTVPSADSLVGNEVSLEGLKPHGVQSPRATLPLKDDLAVLLERVVGLLEENREKWHWLLDCNKSLEQITASLEAKSGTVESSPNQSRRQYKVLTQKDKWFSGKFDPEALERAINAYADQGWRVRSMATASFPGFGGHREEIVLLLERDDV</sequence>
<dbReference type="STRING" id="1576369.SAMN05421753_11574"/>
<dbReference type="AlphaFoldDB" id="A0A1I3NE15"/>